<proteinExistence type="predicted"/>
<name>A0A3B0BUK2_9BACL</name>
<sequence length="329" mass="36620">MHPSVLETIKGKSGGALFGLTPSFNNYVLFYNKDLFEQYGVPFPKNKMTWDEVLDLTERFPSEDQGDNRIYGFAFGANTSTISVLNEIAGTLGLGFADSDLTKITFQTNGWKQAVELLVRAMNSKAFYKSSDSAPGGLSGNVNDFLTSHLFVSKRAAMTIDSYFLISKLQLSQSVLKDSALTNWDVVTVPVDPQNPDLSSKVTVSQIISIHAKTANTRAAWEFVKFINGDEFAKLKSRSTNELLSRSNYMTERDGHSLQSFYMLRSAENKFRTDLNRLPADFYSLFNAALEQEINEVLAKQKSRDDALKSIEARSQEALVKSKAVPPAK</sequence>
<accession>A0A3B0BUK2</accession>
<dbReference type="SUPFAM" id="SSF53850">
    <property type="entry name" value="Periplasmic binding protein-like II"/>
    <property type="match status" value="1"/>
</dbReference>
<dbReference type="InterPro" id="IPR050490">
    <property type="entry name" value="Bact_solute-bd_prot1"/>
</dbReference>
<evidence type="ECO:0000313" key="1">
    <source>
        <dbReference type="EMBL" id="RKN77113.1"/>
    </source>
</evidence>
<dbReference type="Proteomes" id="UP000282311">
    <property type="component" value="Unassembled WGS sequence"/>
</dbReference>
<dbReference type="InterPro" id="IPR006059">
    <property type="entry name" value="SBP"/>
</dbReference>
<reference evidence="1 2" key="1">
    <citation type="journal article" date="2007" name="Int. J. Syst. Evol. Microbiol.">
        <title>Paenibacillus ginsengarvi sp. nov., isolated from soil from ginseng cultivation.</title>
        <authorList>
            <person name="Yoon M.H."/>
            <person name="Ten L.N."/>
            <person name="Im W.T."/>
        </authorList>
    </citation>
    <scope>NUCLEOTIDE SEQUENCE [LARGE SCALE GENOMIC DNA]</scope>
    <source>
        <strain evidence="1 2">KCTC 13059</strain>
    </source>
</reference>
<dbReference type="Pfam" id="PF01547">
    <property type="entry name" value="SBP_bac_1"/>
    <property type="match status" value="1"/>
</dbReference>
<dbReference type="EMBL" id="RBAH01000020">
    <property type="protein sequence ID" value="RKN77113.1"/>
    <property type="molecule type" value="Genomic_DNA"/>
</dbReference>
<keyword evidence="2" id="KW-1185">Reference proteome</keyword>
<evidence type="ECO:0000313" key="2">
    <source>
        <dbReference type="Proteomes" id="UP000282311"/>
    </source>
</evidence>
<protein>
    <submittedName>
        <fullName evidence="1">Extracellular solute-binding protein</fullName>
    </submittedName>
</protein>
<dbReference type="Gene3D" id="3.40.190.10">
    <property type="entry name" value="Periplasmic binding protein-like II"/>
    <property type="match status" value="1"/>
</dbReference>
<comment type="caution">
    <text evidence="1">The sequence shown here is derived from an EMBL/GenBank/DDBJ whole genome shotgun (WGS) entry which is preliminary data.</text>
</comment>
<dbReference type="PANTHER" id="PTHR43649">
    <property type="entry name" value="ARABINOSE-BINDING PROTEIN-RELATED"/>
    <property type="match status" value="1"/>
</dbReference>
<gene>
    <name evidence="1" type="ORF">D7M11_24135</name>
</gene>
<dbReference type="AlphaFoldDB" id="A0A3B0BUK2"/>
<organism evidence="1 2">
    <name type="scientific">Paenibacillus ginsengarvi</name>
    <dbReference type="NCBI Taxonomy" id="400777"/>
    <lineage>
        <taxon>Bacteria</taxon>
        <taxon>Bacillati</taxon>
        <taxon>Bacillota</taxon>
        <taxon>Bacilli</taxon>
        <taxon>Bacillales</taxon>
        <taxon>Paenibacillaceae</taxon>
        <taxon>Paenibacillus</taxon>
    </lineage>
</organism>